<evidence type="ECO:0000259" key="1">
    <source>
        <dbReference type="Pfam" id="PF04233"/>
    </source>
</evidence>
<dbReference type="Pfam" id="PF04233">
    <property type="entry name" value="Phage_Mu_F"/>
    <property type="match status" value="1"/>
</dbReference>
<comment type="caution">
    <text evidence="2">The sequence shown here is derived from an EMBL/GenBank/DDBJ whole genome shotgun (WGS) entry which is preliminary data.</text>
</comment>
<organism evidence="2 3">
    <name type="scientific">candidate division WWE3 bacterium RIFOXYD1_FULL_39_9</name>
    <dbReference type="NCBI Taxonomy" id="1802649"/>
    <lineage>
        <taxon>Bacteria</taxon>
        <taxon>Katanobacteria</taxon>
    </lineage>
</organism>
<evidence type="ECO:0000313" key="2">
    <source>
        <dbReference type="EMBL" id="OGC76315.1"/>
    </source>
</evidence>
<name>A0A1F4X3T4_UNCKA</name>
<evidence type="ECO:0000313" key="3">
    <source>
        <dbReference type="Proteomes" id="UP000176815"/>
    </source>
</evidence>
<accession>A0A1F4X3T4</accession>
<feature type="domain" description="Phage head morphogenesis" evidence="1">
    <location>
        <begin position="134"/>
        <end position="258"/>
    </location>
</feature>
<reference evidence="2 3" key="1">
    <citation type="journal article" date="2016" name="Nat. Commun.">
        <title>Thousands of microbial genomes shed light on interconnected biogeochemical processes in an aquifer system.</title>
        <authorList>
            <person name="Anantharaman K."/>
            <person name="Brown C.T."/>
            <person name="Hug L.A."/>
            <person name="Sharon I."/>
            <person name="Castelle C.J."/>
            <person name="Probst A.J."/>
            <person name="Thomas B.C."/>
            <person name="Singh A."/>
            <person name="Wilkins M.J."/>
            <person name="Karaoz U."/>
            <person name="Brodie E.L."/>
            <person name="Williams K.H."/>
            <person name="Hubbard S.S."/>
            <person name="Banfield J.F."/>
        </authorList>
    </citation>
    <scope>NUCLEOTIDE SEQUENCE [LARGE SCALE GENOMIC DNA]</scope>
</reference>
<dbReference type="AlphaFoldDB" id="A0A1F4X3T4"/>
<gene>
    <name evidence="2" type="ORF">A2619_05875</name>
</gene>
<dbReference type="Proteomes" id="UP000176815">
    <property type="component" value="Unassembled WGS sequence"/>
</dbReference>
<dbReference type="InterPro" id="IPR006528">
    <property type="entry name" value="Phage_head_morphogenesis_dom"/>
</dbReference>
<dbReference type="EMBL" id="MEWG01000046">
    <property type="protein sequence ID" value="OGC76315.1"/>
    <property type="molecule type" value="Genomic_DNA"/>
</dbReference>
<proteinExistence type="predicted"/>
<protein>
    <recommendedName>
        <fullName evidence="1">Phage head morphogenesis domain-containing protein</fullName>
    </recommendedName>
</protein>
<sequence>MFNVSDDNAAKYQKYLLRLMGKFERGMIQRIYPVLQSTYEEASKLVEHGQSDFSIVIEKHRQAMQKQLQKEYDNLLAYFGTFTFDQFKKAYQKEITVLETKGMEDIYWQNIKQWSQISVLYKSREISKTTNKLIQSLIRNGMRAGLSNAEIVNELMDKRKTFNKVRATRIVRTETHSAANKSIDEAVRSTGYVHDRVWRATLDDRVRGANPKDRFNHKIANGQKRDLNTPFDVSGDKLMFPGDPKGRAGNIVNCRCVTSYHTKRA</sequence>